<gene>
    <name evidence="1" type="ORF">FNW02_22130</name>
</gene>
<organism evidence="1 2">
    <name type="scientific">Komarekiella delphini-convector SJRDD-AB1</name>
    <dbReference type="NCBI Taxonomy" id="2593771"/>
    <lineage>
        <taxon>Bacteria</taxon>
        <taxon>Bacillati</taxon>
        <taxon>Cyanobacteriota</taxon>
        <taxon>Cyanophyceae</taxon>
        <taxon>Nostocales</taxon>
        <taxon>Nostocaceae</taxon>
        <taxon>Komarekiella</taxon>
        <taxon>Komarekiella delphini-convector</taxon>
    </lineage>
</organism>
<dbReference type="Proteomes" id="UP001165986">
    <property type="component" value="Unassembled WGS sequence"/>
</dbReference>
<protein>
    <submittedName>
        <fullName evidence="1">Uncharacterized protein</fullName>
    </submittedName>
</protein>
<comment type="caution">
    <text evidence="1">The sequence shown here is derived from an EMBL/GenBank/DDBJ whole genome shotgun (WGS) entry which is preliminary data.</text>
</comment>
<evidence type="ECO:0000313" key="1">
    <source>
        <dbReference type="EMBL" id="MBD6618447.1"/>
    </source>
</evidence>
<dbReference type="RefSeq" id="WP_191759656.1">
    <property type="nucleotide sequence ID" value="NZ_VJXY01000027.1"/>
</dbReference>
<reference evidence="1" key="1">
    <citation type="submission" date="2019-07" db="EMBL/GenBank/DDBJ databases">
        <title>Toxilogical consequences of a new and cryptic species of cyanobacteria (Komarekiella delphini-convector) recovered from the epidermis of a bottlenose dolphin and 1500 ft. in the air.</title>
        <authorList>
            <person name="Brown A.O."/>
            <person name="Dvorak P."/>
            <person name="Villanueva C.D."/>
            <person name="Foss A.J."/>
            <person name="Garvey A.D."/>
            <person name="Gibson Q.A."/>
            <person name="Johansen J.R."/>
            <person name="Casamatta D.A."/>
        </authorList>
    </citation>
    <scope>NUCLEOTIDE SEQUENCE</scope>
    <source>
        <strain evidence="1">SJRDD-AB1</strain>
    </source>
</reference>
<proteinExistence type="predicted"/>
<name>A0AA40VSS3_9NOST</name>
<dbReference type="AlphaFoldDB" id="A0AA40VSS3"/>
<accession>A0AA40VSS3</accession>
<keyword evidence="2" id="KW-1185">Reference proteome</keyword>
<dbReference type="EMBL" id="VJXY01000027">
    <property type="protein sequence ID" value="MBD6618447.1"/>
    <property type="molecule type" value="Genomic_DNA"/>
</dbReference>
<evidence type="ECO:0000313" key="2">
    <source>
        <dbReference type="Proteomes" id="UP001165986"/>
    </source>
</evidence>
<sequence length="206" mass="24405">MVHSFIFPQETIASIQERIEVLERCLNDANPQDKALAEILELANSRQISLNQLKEEARQMLHQLHKFMKLDKKLKEKEQQGDLSILLFVRYNFLYKEIMDNYWDFFLNQKGKEAVKAMTLSLGKFYMELKKEFSFKDYEKDELYIIVETLKHITQSVITVALKINILTEEKFKALNLKDITPQETETMLTSLASMKKWDQVYRKLA</sequence>